<evidence type="ECO:0000259" key="9">
    <source>
        <dbReference type="SMART" id="SM00839"/>
    </source>
</evidence>
<dbReference type="GO" id="GO:0000166">
    <property type="term" value="F:nucleotide binding"/>
    <property type="evidence" value="ECO:0007669"/>
    <property type="project" value="UniProtKB-KW"/>
</dbReference>
<dbReference type="InterPro" id="IPR036291">
    <property type="entry name" value="NAD(P)-bd_dom_sf"/>
</dbReference>
<dbReference type="SMART" id="SM00839">
    <property type="entry name" value="ELFV_dehydrog"/>
    <property type="match status" value="1"/>
</dbReference>
<dbReference type="PANTHER" id="PTHR43571">
    <property type="entry name" value="NADP-SPECIFIC GLUTAMATE DEHYDROGENASE 1-RELATED"/>
    <property type="match status" value="1"/>
</dbReference>
<comment type="similarity">
    <text evidence="1 4 8">Belongs to the Glu/Leu/Phe/Val dehydrogenases family.</text>
</comment>
<keyword evidence="6" id="KW-0520">NAD</keyword>
<evidence type="ECO:0000256" key="7">
    <source>
        <dbReference type="PIRSR" id="PIRSR000185-3"/>
    </source>
</evidence>
<dbReference type="PRINTS" id="PR00082">
    <property type="entry name" value="GLFDHDRGNASE"/>
</dbReference>
<dbReference type="FunFam" id="1.10.285.10:FF:000001">
    <property type="entry name" value="Glutamate dehydrogenase"/>
    <property type="match status" value="1"/>
</dbReference>
<dbReference type="CDD" id="cd05313">
    <property type="entry name" value="NAD_bind_2_Glu_DH"/>
    <property type="match status" value="1"/>
</dbReference>
<dbReference type="SUPFAM" id="SSF53223">
    <property type="entry name" value="Aminoacid dehydrogenase-like, N-terminal domain"/>
    <property type="match status" value="1"/>
</dbReference>
<dbReference type="InterPro" id="IPR033524">
    <property type="entry name" value="Glu/Leu/Phe/Val_DH_AS"/>
</dbReference>
<dbReference type="InterPro" id="IPR014362">
    <property type="entry name" value="Glu_DH"/>
</dbReference>
<feature type="binding site" evidence="6">
    <location>
        <position position="382"/>
    </location>
    <ligand>
        <name>substrate</name>
    </ligand>
</feature>
<dbReference type="InterPro" id="IPR006097">
    <property type="entry name" value="Glu/Leu/Phe/Val/Trp_DH_dimer"/>
</dbReference>
<dbReference type="AlphaFoldDB" id="A0A6B2M5M4"/>
<evidence type="ECO:0000256" key="1">
    <source>
        <dbReference type="ARBA" id="ARBA00006382"/>
    </source>
</evidence>
<proteinExistence type="inferred from homology"/>
<feature type="binding site" evidence="6">
    <location>
        <position position="114"/>
    </location>
    <ligand>
        <name>substrate</name>
    </ligand>
</feature>
<dbReference type="Proteomes" id="UP000478417">
    <property type="component" value="Unassembled WGS sequence"/>
</dbReference>
<protein>
    <recommendedName>
        <fullName evidence="4">Glutamate dehydrogenase</fullName>
    </recommendedName>
</protein>
<dbReference type="FunFam" id="3.40.50.720:FF:000030">
    <property type="entry name" value="Glutamate dehydrogenase"/>
    <property type="match status" value="1"/>
</dbReference>
<organism evidence="10 11">
    <name type="scientific">Oceanipulchritudo coccoides</name>
    <dbReference type="NCBI Taxonomy" id="2706888"/>
    <lineage>
        <taxon>Bacteria</taxon>
        <taxon>Pseudomonadati</taxon>
        <taxon>Verrucomicrobiota</taxon>
        <taxon>Opitutia</taxon>
        <taxon>Puniceicoccales</taxon>
        <taxon>Oceanipulchritudinaceae</taxon>
        <taxon>Oceanipulchritudo</taxon>
    </lineage>
</organism>
<comment type="subunit">
    <text evidence="2">Homohexamer.</text>
</comment>
<evidence type="ECO:0000313" key="10">
    <source>
        <dbReference type="EMBL" id="NDV63532.1"/>
    </source>
</evidence>
<evidence type="ECO:0000256" key="6">
    <source>
        <dbReference type="PIRSR" id="PIRSR000185-2"/>
    </source>
</evidence>
<keyword evidence="6" id="KW-0547">Nucleotide-binding</keyword>
<dbReference type="EMBL" id="JAAGNX010000003">
    <property type="protein sequence ID" value="NDV63532.1"/>
    <property type="molecule type" value="Genomic_DNA"/>
</dbReference>
<feature type="domain" description="Glutamate/phenylalanine/leucine/valine/L-tryptophan dehydrogenase C-terminal" evidence="9">
    <location>
        <begin position="206"/>
        <end position="448"/>
    </location>
</feature>
<dbReference type="Pfam" id="PF02812">
    <property type="entry name" value="ELFV_dehydrog_N"/>
    <property type="match status" value="1"/>
</dbReference>
<dbReference type="InterPro" id="IPR033922">
    <property type="entry name" value="NAD_bind_Glu_DH"/>
</dbReference>
<dbReference type="PROSITE" id="PS00074">
    <property type="entry name" value="GLFV_DEHYDROGENASE"/>
    <property type="match status" value="1"/>
</dbReference>
<evidence type="ECO:0000256" key="2">
    <source>
        <dbReference type="ARBA" id="ARBA00011643"/>
    </source>
</evidence>
<dbReference type="Gene3D" id="3.40.50.720">
    <property type="entry name" value="NAD(P)-binding Rossmann-like Domain"/>
    <property type="match status" value="1"/>
</dbReference>
<keyword evidence="11" id="KW-1185">Reference proteome</keyword>
<evidence type="ECO:0000256" key="8">
    <source>
        <dbReference type="RuleBase" id="RU004417"/>
    </source>
</evidence>
<feature type="site" description="Important for catalysis" evidence="7">
    <location>
        <position position="169"/>
    </location>
</feature>
<dbReference type="PIRSF" id="PIRSF000185">
    <property type="entry name" value="Glu_DH"/>
    <property type="match status" value="1"/>
</dbReference>
<feature type="binding site" evidence="6">
    <location>
        <position position="93"/>
    </location>
    <ligand>
        <name>substrate</name>
    </ligand>
</feature>
<dbReference type="InterPro" id="IPR050724">
    <property type="entry name" value="Glu_Leu_Phe_Val_DH"/>
</dbReference>
<feature type="active site" description="Proton donor" evidence="5">
    <location>
        <position position="129"/>
    </location>
</feature>
<gene>
    <name evidence="10" type="primary">gdhA</name>
    <name evidence="10" type="ORF">G0Q06_13790</name>
</gene>
<dbReference type="SUPFAM" id="SSF51735">
    <property type="entry name" value="NAD(P)-binding Rossmann-fold domains"/>
    <property type="match status" value="1"/>
</dbReference>
<comment type="caution">
    <text evidence="10">The sequence shown here is derived from an EMBL/GenBank/DDBJ whole genome shotgun (WGS) entry which is preliminary data.</text>
</comment>
<dbReference type="InterPro" id="IPR006096">
    <property type="entry name" value="Glu/Leu/Phe/Val/Trp_DH_C"/>
</dbReference>
<dbReference type="NCBIfam" id="NF006929">
    <property type="entry name" value="PRK09414.1"/>
    <property type="match status" value="1"/>
</dbReference>
<dbReference type="GO" id="GO:0004354">
    <property type="term" value="F:glutamate dehydrogenase (NADP+) activity"/>
    <property type="evidence" value="ECO:0007669"/>
    <property type="project" value="TreeGrafter"/>
</dbReference>
<accession>A0A6B2M5M4</accession>
<feature type="binding site" evidence="6">
    <location>
        <position position="213"/>
    </location>
    <ligand>
        <name>NAD(+)</name>
        <dbReference type="ChEBI" id="CHEBI:57540"/>
    </ligand>
</feature>
<feature type="binding site" evidence="6">
    <location>
        <position position="168"/>
    </location>
    <ligand>
        <name>substrate</name>
    </ligand>
</feature>
<dbReference type="GO" id="GO:0006537">
    <property type="term" value="P:glutamate biosynthetic process"/>
    <property type="evidence" value="ECO:0007669"/>
    <property type="project" value="TreeGrafter"/>
</dbReference>
<evidence type="ECO:0000256" key="3">
    <source>
        <dbReference type="ARBA" id="ARBA00023002"/>
    </source>
</evidence>
<evidence type="ECO:0000313" key="11">
    <source>
        <dbReference type="Proteomes" id="UP000478417"/>
    </source>
</evidence>
<dbReference type="Pfam" id="PF00208">
    <property type="entry name" value="ELFV_dehydrog"/>
    <property type="match status" value="1"/>
</dbReference>
<dbReference type="Gene3D" id="1.10.285.10">
    <property type="entry name" value="Glutamate Dehydrogenase, chain A, domain 3"/>
    <property type="match status" value="2"/>
</dbReference>
<reference evidence="10 11" key="1">
    <citation type="submission" date="2020-02" db="EMBL/GenBank/DDBJ databases">
        <title>Albibacoteraceae fam. nov., the first described family within the subdivision 4 Verrucomicrobia.</title>
        <authorList>
            <person name="Xi F."/>
        </authorList>
    </citation>
    <scope>NUCLEOTIDE SEQUENCE [LARGE SCALE GENOMIC DNA]</scope>
    <source>
        <strain evidence="10 11">CK1056</strain>
    </source>
</reference>
<dbReference type="InterPro" id="IPR006095">
    <property type="entry name" value="Glu/Leu/Phe/Val/Trp_DH"/>
</dbReference>
<dbReference type="RefSeq" id="WP_163967168.1">
    <property type="nucleotide sequence ID" value="NZ_JAAGNX010000003.1"/>
</dbReference>
<keyword evidence="3 4" id="KW-0560">Oxidoreductase</keyword>
<sequence>MKKLPQPIKDTIKWVHERNHGEPIFIQAVDEVLYSLAPALDAYPQIIETNLLQRLCEPERQLMFRVVWQDDNGKVHVNRGFRVRFSSALGPYKGGLRFHPTVNLGVIKFLGFEQIFKNSLTGLSIGGGKGGSDFDPKGRSESEVMRFCQSFMTELYRHIGPSEDVPAGDIGVGSREVGYLFGQYKRLTNRYDLGVITGKDTAWGGSLGRKEATGFGAVYFIDEMLKTKGESVEGKTAVVSGSGNVALYAIRKLMDMGATVVACSDSDGTVHQAGGLDWDQLREIKEIERGRLREYAERCPKAKFISRKSGKIWDIPCDLALPCATQNELDGEDALKLVNNGCIAVSEGANMPSTPEAMKVFLKRKILYGPGKAANAGGVAVSALEMQQNASLSSWTFSEVDGRLKETMASIHGSCVHYARKFSRPGHYVDGANIGGFLRVAQAMISHGVI</sequence>
<dbReference type="GO" id="GO:0005829">
    <property type="term" value="C:cytosol"/>
    <property type="evidence" value="ECO:0007669"/>
    <property type="project" value="TreeGrafter"/>
</dbReference>
<name>A0A6B2M5M4_9BACT</name>
<evidence type="ECO:0000256" key="5">
    <source>
        <dbReference type="PIRSR" id="PIRSR000185-1"/>
    </source>
</evidence>
<feature type="binding site" evidence="6">
    <location>
        <position position="117"/>
    </location>
    <ligand>
        <name>substrate</name>
    </ligand>
</feature>
<dbReference type="Gene3D" id="3.40.50.10860">
    <property type="entry name" value="Leucine Dehydrogenase, chain A, domain 1"/>
    <property type="match status" value="1"/>
</dbReference>
<dbReference type="FunFam" id="3.40.50.10860:FF:000002">
    <property type="entry name" value="Glutamate dehydrogenase"/>
    <property type="match status" value="1"/>
</dbReference>
<dbReference type="InterPro" id="IPR046346">
    <property type="entry name" value="Aminoacid_DH-like_N_sf"/>
</dbReference>
<feature type="binding site" evidence="6">
    <location>
        <position position="244"/>
    </location>
    <ligand>
        <name>NAD(+)</name>
        <dbReference type="ChEBI" id="CHEBI:57540"/>
    </ligand>
</feature>
<dbReference type="PANTHER" id="PTHR43571:SF1">
    <property type="entry name" value="NADP-SPECIFIC GLUTAMATE DEHYDROGENASE 1-RELATED"/>
    <property type="match status" value="1"/>
</dbReference>
<evidence type="ECO:0000256" key="4">
    <source>
        <dbReference type="PIRNR" id="PIRNR000185"/>
    </source>
</evidence>